<reference evidence="3" key="1">
    <citation type="submission" date="2022-11" db="EMBL/GenBank/DDBJ databases">
        <authorList>
            <person name="Scott C."/>
            <person name="Bruce N."/>
        </authorList>
    </citation>
    <scope>NUCLEOTIDE SEQUENCE</scope>
</reference>
<feature type="compositionally biased region" description="Low complexity" evidence="1">
    <location>
        <begin position="49"/>
        <end position="60"/>
    </location>
</feature>
<keyword evidence="4" id="KW-1185">Reference proteome</keyword>
<sequence length="221" mass="23890">MKTLGSLTAVLLFSGSAFGAKFRRQNVEPTPTAVESGSRTPTDGLEDITSTATQTRSTPTGSPLAFCQSIFEDYLEGLPAVPTEALSFSEEYYSSHTRTATETLSDCAWVTAIPESIDVPMVDYFEKLLDFFNDPGKQVQQVTLSGCKNLDWNSTDDAVSICEEFDTYAEELEKRADEKGLRSEPADDDDDDSAGAATRPTLLVTGLLAYGALAIGWGLLN</sequence>
<proteinExistence type="predicted"/>
<dbReference type="Proteomes" id="UP000838763">
    <property type="component" value="Unassembled WGS sequence"/>
</dbReference>
<gene>
    <name evidence="3" type="ORF">PPNO1_LOCUS1069</name>
</gene>
<feature type="compositionally biased region" description="Polar residues" evidence="1">
    <location>
        <begin position="27"/>
        <end position="41"/>
    </location>
</feature>
<organism evidence="3 4">
    <name type="scientific">Parascedosporium putredinis</name>
    <dbReference type="NCBI Taxonomy" id="1442378"/>
    <lineage>
        <taxon>Eukaryota</taxon>
        <taxon>Fungi</taxon>
        <taxon>Dikarya</taxon>
        <taxon>Ascomycota</taxon>
        <taxon>Pezizomycotina</taxon>
        <taxon>Sordariomycetes</taxon>
        <taxon>Hypocreomycetidae</taxon>
        <taxon>Microascales</taxon>
        <taxon>Microascaceae</taxon>
        <taxon>Parascedosporium</taxon>
    </lineage>
</organism>
<evidence type="ECO:0000256" key="2">
    <source>
        <dbReference type="SAM" id="SignalP"/>
    </source>
</evidence>
<feature type="compositionally biased region" description="Basic and acidic residues" evidence="1">
    <location>
        <begin position="174"/>
        <end position="185"/>
    </location>
</feature>
<feature type="chain" id="PRO_5040447460" evidence="2">
    <location>
        <begin position="20"/>
        <end position="221"/>
    </location>
</feature>
<protein>
    <submittedName>
        <fullName evidence="3">Uncharacterized protein</fullName>
    </submittedName>
</protein>
<evidence type="ECO:0000256" key="1">
    <source>
        <dbReference type="SAM" id="MobiDB-lite"/>
    </source>
</evidence>
<dbReference type="AlphaFoldDB" id="A0A9P1GWK7"/>
<dbReference type="EMBL" id="CALLCH030000001">
    <property type="protein sequence ID" value="CAI4211273.1"/>
    <property type="molecule type" value="Genomic_DNA"/>
</dbReference>
<feature type="region of interest" description="Disordered" evidence="1">
    <location>
        <begin position="174"/>
        <end position="195"/>
    </location>
</feature>
<name>A0A9P1GWK7_9PEZI</name>
<comment type="caution">
    <text evidence="3">The sequence shown here is derived from an EMBL/GenBank/DDBJ whole genome shotgun (WGS) entry which is preliminary data.</text>
</comment>
<accession>A0A9P1GWK7</accession>
<evidence type="ECO:0000313" key="4">
    <source>
        <dbReference type="Proteomes" id="UP000838763"/>
    </source>
</evidence>
<feature type="signal peptide" evidence="2">
    <location>
        <begin position="1"/>
        <end position="19"/>
    </location>
</feature>
<evidence type="ECO:0000313" key="3">
    <source>
        <dbReference type="EMBL" id="CAI4211273.1"/>
    </source>
</evidence>
<feature type="region of interest" description="Disordered" evidence="1">
    <location>
        <begin position="27"/>
        <end position="60"/>
    </location>
</feature>
<keyword evidence="2" id="KW-0732">Signal</keyword>